<organism evidence="2 3">
    <name type="scientific">Xyrichtys novacula</name>
    <name type="common">Pearly razorfish</name>
    <name type="synonym">Hemipteronotus novacula</name>
    <dbReference type="NCBI Taxonomy" id="13765"/>
    <lineage>
        <taxon>Eukaryota</taxon>
        <taxon>Metazoa</taxon>
        <taxon>Chordata</taxon>
        <taxon>Craniata</taxon>
        <taxon>Vertebrata</taxon>
        <taxon>Euteleostomi</taxon>
        <taxon>Actinopterygii</taxon>
        <taxon>Neopterygii</taxon>
        <taxon>Teleostei</taxon>
        <taxon>Neoteleostei</taxon>
        <taxon>Acanthomorphata</taxon>
        <taxon>Eupercaria</taxon>
        <taxon>Labriformes</taxon>
        <taxon>Labridae</taxon>
        <taxon>Xyrichtys</taxon>
    </lineage>
</organism>
<evidence type="ECO:0000313" key="3">
    <source>
        <dbReference type="Proteomes" id="UP001178508"/>
    </source>
</evidence>
<feature type="region of interest" description="Disordered" evidence="1">
    <location>
        <begin position="9"/>
        <end position="120"/>
    </location>
</feature>
<sequence>MFVYFSVSSLKINLHAPATRRKRSVTGSEGVTDNESDRESQRERERERRRGVRDGSKRGCNRRKRGGQRREKEEKRRFSSKKLRKEGRIAQGEKMEKDLKGGKMSEEMIEEEGENPKVRK</sequence>
<name>A0AAV1GJ60_XYRNO</name>
<dbReference type="Proteomes" id="UP001178508">
    <property type="component" value="Chromosome 15"/>
</dbReference>
<reference evidence="2" key="1">
    <citation type="submission" date="2023-08" db="EMBL/GenBank/DDBJ databases">
        <authorList>
            <person name="Alioto T."/>
            <person name="Alioto T."/>
            <person name="Gomez Garrido J."/>
        </authorList>
    </citation>
    <scope>NUCLEOTIDE SEQUENCE</scope>
</reference>
<feature type="compositionally biased region" description="Basic and acidic residues" evidence="1">
    <location>
        <begin position="86"/>
        <end position="106"/>
    </location>
</feature>
<dbReference type="EMBL" id="OY660878">
    <property type="protein sequence ID" value="CAJ1073245.1"/>
    <property type="molecule type" value="Genomic_DNA"/>
</dbReference>
<evidence type="ECO:0000256" key="1">
    <source>
        <dbReference type="SAM" id="MobiDB-lite"/>
    </source>
</evidence>
<keyword evidence="3" id="KW-1185">Reference proteome</keyword>
<dbReference type="AlphaFoldDB" id="A0AAV1GJ60"/>
<protein>
    <submittedName>
        <fullName evidence="2">Uncharacterized protein</fullName>
    </submittedName>
</protein>
<evidence type="ECO:0000313" key="2">
    <source>
        <dbReference type="EMBL" id="CAJ1073245.1"/>
    </source>
</evidence>
<proteinExistence type="predicted"/>
<feature type="compositionally biased region" description="Basic and acidic residues" evidence="1">
    <location>
        <begin position="35"/>
        <end position="57"/>
    </location>
</feature>
<accession>A0AAV1GJ60</accession>
<feature type="compositionally biased region" description="Basic and acidic residues" evidence="1">
    <location>
        <begin position="68"/>
        <end position="77"/>
    </location>
</feature>
<gene>
    <name evidence="2" type="ORF">XNOV1_A014936</name>
</gene>